<sequence length="186" mass="20658">MCSQRRTTRPFFLPLGAWLALGIAFGRCCLRRTGTARGFTIRSLDEAERGSVVLGVVLTEAQDGLDDIEKVTPRIENVAAMKSRATPIGLSLAARLRDESRMLTPPHSITSRLGHRDWSVSKEQQEAEKNNVVKPEDRCDTHYAEVAFLDPERHRWPGVAQLTQVAANTPCEQANFKMPTLGVTLC</sequence>
<dbReference type="VEuPathDB" id="FungiDB:CHGG_02870"/>
<gene>
    <name evidence="1" type="ORF">CHGG_02870</name>
</gene>
<accession>Q2HA84</accession>
<name>Q2HA84_CHAGB</name>
<reference evidence="2" key="1">
    <citation type="journal article" date="2015" name="Genome Announc.">
        <title>Draft genome sequence of the cellulolytic fungus Chaetomium globosum.</title>
        <authorList>
            <person name="Cuomo C.A."/>
            <person name="Untereiner W.A."/>
            <person name="Ma L.-J."/>
            <person name="Grabherr M."/>
            <person name="Birren B.W."/>
        </authorList>
    </citation>
    <scope>NUCLEOTIDE SEQUENCE [LARGE SCALE GENOMIC DNA]</scope>
    <source>
        <strain evidence="2">ATCC 6205 / CBS 148.51 / DSM 1962 / NBRC 6347 / NRRL 1970</strain>
    </source>
</reference>
<dbReference type="AlphaFoldDB" id="Q2HA84"/>
<keyword evidence="2" id="KW-1185">Reference proteome</keyword>
<dbReference type="RefSeq" id="XP_001229386.1">
    <property type="nucleotide sequence ID" value="XM_001229385.1"/>
</dbReference>
<dbReference type="HOGENOM" id="CLU_1454216_0_0_1"/>
<evidence type="ECO:0000313" key="2">
    <source>
        <dbReference type="Proteomes" id="UP000001056"/>
    </source>
</evidence>
<dbReference type="EMBL" id="CH408030">
    <property type="protein sequence ID" value="EAQ90935.1"/>
    <property type="molecule type" value="Genomic_DNA"/>
</dbReference>
<evidence type="ECO:0000313" key="1">
    <source>
        <dbReference type="EMBL" id="EAQ90935.1"/>
    </source>
</evidence>
<dbReference type="Proteomes" id="UP000001056">
    <property type="component" value="Unassembled WGS sequence"/>
</dbReference>
<proteinExistence type="predicted"/>
<dbReference type="InParanoid" id="Q2HA84"/>
<dbReference type="GeneID" id="4389800"/>
<organism evidence="1 2">
    <name type="scientific">Chaetomium globosum (strain ATCC 6205 / CBS 148.51 / DSM 1962 / NBRC 6347 / NRRL 1970)</name>
    <name type="common">Soil fungus</name>
    <dbReference type="NCBI Taxonomy" id="306901"/>
    <lineage>
        <taxon>Eukaryota</taxon>
        <taxon>Fungi</taxon>
        <taxon>Dikarya</taxon>
        <taxon>Ascomycota</taxon>
        <taxon>Pezizomycotina</taxon>
        <taxon>Sordariomycetes</taxon>
        <taxon>Sordariomycetidae</taxon>
        <taxon>Sordariales</taxon>
        <taxon>Chaetomiaceae</taxon>
        <taxon>Chaetomium</taxon>
    </lineage>
</organism>
<protein>
    <submittedName>
        <fullName evidence="1">Uncharacterized protein</fullName>
    </submittedName>
</protein>